<evidence type="ECO:0000256" key="1">
    <source>
        <dbReference type="SAM" id="Phobius"/>
    </source>
</evidence>
<keyword evidence="1" id="KW-0812">Transmembrane</keyword>
<comment type="caution">
    <text evidence="2">The sequence shown here is derived from an EMBL/GenBank/DDBJ whole genome shotgun (WGS) entry which is preliminary data.</text>
</comment>
<feature type="transmembrane region" description="Helical" evidence="1">
    <location>
        <begin position="183"/>
        <end position="204"/>
    </location>
</feature>
<dbReference type="EMBL" id="BARS01012625">
    <property type="protein sequence ID" value="GAF88447.1"/>
    <property type="molecule type" value="Genomic_DNA"/>
</dbReference>
<accession>X0TK03</accession>
<sequence>LDFQSGRELTPRQWLEKPRQSLTALHEFRPFIAMVLRIAQKNGIRTVCIYHDGRWGETDPVRSGLDVPLTQGGTITSYPYFSGDLLFPSLPRDLSTVSPVEIFFSPLPPQLHDLLREHALRVLGGEIDSETATNSFYDTVESDPHHWLTLPDDFVAPPELWVRAVGRKEDRAARCSCWFTAPMWNVGVYFLTSVALAVAAHKILR</sequence>
<name>X0TK03_9ZZZZ</name>
<feature type="non-terminal residue" evidence="2">
    <location>
        <position position="1"/>
    </location>
</feature>
<reference evidence="2" key="1">
    <citation type="journal article" date="2014" name="Front. Microbiol.">
        <title>High frequency of phylogenetically diverse reductive dehalogenase-homologous genes in deep subseafloor sedimentary metagenomes.</title>
        <authorList>
            <person name="Kawai M."/>
            <person name="Futagami T."/>
            <person name="Toyoda A."/>
            <person name="Takaki Y."/>
            <person name="Nishi S."/>
            <person name="Hori S."/>
            <person name="Arai W."/>
            <person name="Tsubouchi T."/>
            <person name="Morono Y."/>
            <person name="Uchiyama I."/>
            <person name="Ito T."/>
            <person name="Fujiyama A."/>
            <person name="Inagaki F."/>
            <person name="Takami H."/>
        </authorList>
    </citation>
    <scope>NUCLEOTIDE SEQUENCE</scope>
    <source>
        <strain evidence="2">Expedition CK06-06</strain>
    </source>
</reference>
<proteinExistence type="predicted"/>
<gene>
    <name evidence="2" type="ORF">S01H1_22386</name>
</gene>
<protein>
    <submittedName>
        <fullName evidence="2">Uncharacterized protein</fullName>
    </submittedName>
</protein>
<evidence type="ECO:0000313" key="2">
    <source>
        <dbReference type="EMBL" id="GAF88447.1"/>
    </source>
</evidence>
<organism evidence="2">
    <name type="scientific">marine sediment metagenome</name>
    <dbReference type="NCBI Taxonomy" id="412755"/>
    <lineage>
        <taxon>unclassified sequences</taxon>
        <taxon>metagenomes</taxon>
        <taxon>ecological metagenomes</taxon>
    </lineage>
</organism>
<feature type="non-terminal residue" evidence="2">
    <location>
        <position position="205"/>
    </location>
</feature>
<keyword evidence="1" id="KW-1133">Transmembrane helix</keyword>
<dbReference type="AlphaFoldDB" id="X0TK03"/>
<keyword evidence="1" id="KW-0472">Membrane</keyword>